<feature type="transmembrane region" description="Helical" evidence="1">
    <location>
        <begin position="33"/>
        <end position="51"/>
    </location>
</feature>
<name>A0AA42FJE5_9GAMM</name>
<gene>
    <name evidence="2" type="ORF">P7V44_08075</name>
</gene>
<evidence type="ECO:0000313" key="3">
    <source>
        <dbReference type="Proteomes" id="UP001156701"/>
    </source>
</evidence>
<dbReference type="RefSeq" id="WP_071547991.1">
    <property type="nucleotide sequence ID" value="NZ_JARRYG010000006.1"/>
</dbReference>
<evidence type="ECO:0000256" key="1">
    <source>
        <dbReference type="SAM" id="Phobius"/>
    </source>
</evidence>
<organism evidence="2 3">
    <name type="scientific">Providencia huashanensis</name>
    <dbReference type="NCBI Taxonomy" id="3037798"/>
    <lineage>
        <taxon>Bacteria</taxon>
        <taxon>Pseudomonadati</taxon>
        <taxon>Pseudomonadota</taxon>
        <taxon>Gammaproteobacteria</taxon>
        <taxon>Enterobacterales</taxon>
        <taxon>Morganellaceae</taxon>
        <taxon>Providencia</taxon>
    </lineage>
</organism>
<feature type="transmembrane region" description="Helical" evidence="1">
    <location>
        <begin position="63"/>
        <end position="83"/>
    </location>
</feature>
<accession>A0AA42FJE5</accession>
<reference evidence="2" key="1">
    <citation type="submission" date="2023-03" db="EMBL/GenBank/DDBJ databases">
        <title>a new species belonging to Providencia genus.</title>
        <authorList>
            <person name="Yang W."/>
            <person name="Hu F."/>
            <person name="Shen S."/>
            <person name="Ding L."/>
            <person name="Yin D."/>
        </authorList>
    </citation>
    <scope>NUCLEOTIDE SEQUENCE</scope>
    <source>
        <strain evidence="2">CRE-3FA-0001</strain>
    </source>
</reference>
<feature type="transmembrane region" description="Helical" evidence="1">
    <location>
        <begin position="9"/>
        <end position="27"/>
    </location>
</feature>
<keyword evidence="1" id="KW-0812">Transmembrane</keyword>
<comment type="caution">
    <text evidence="2">The sequence shown here is derived from an EMBL/GenBank/DDBJ whole genome shotgun (WGS) entry which is preliminary data.</text>
</comment>
<keyword evidence="1" id="KW-0472">Membrane</keyword>
<proteinExistence type="predicted"/>
<dbReference type="Proteomes" id="UP001156701">
    <property type="component" value="Unassembled WGS sequence"/>
</dbReference>
<keyword evidence="1" id="KW-1133">Transmembrane helix</keyword>
<dbReference type="AlphaFoldDB" id="A0AA42FJE5"/>
<dbReference type="EMBL" id="JARRYG010000006">
    <property type="protein sequence ID" value="MDG4696196.1"/>
    <property type="molecule type" value="Genomic_DNA"/>
</dbReference>
<protein>
    <submittedName>
        <fullName evidence="2">Uncharacterized protein</fullName>
    </submittedName>
</protein>
<evidence type="ECO:0000313" key="2">
    <source>
        <dbReference type="EMBL" id="MDG4696196.1"/>
    </source>
</evidence>
<sequence length="84" mass="9484">MNLKKLEMVVSLAFSVMIFVLFGMFLFEGSIRLNGFFFVVLYILAGANIFLITYNRNGPVSKIIAYSIAIILLLILIFALIFVL</sequence>